<reference evidence="2 3" key="1">
    <citation type="journal article" date="2018" name="Environ. Microbiol.">
        <title>Novel energy conservation strategies and behaviour of Pelotomaculum schinkii driving syntrophic propionate catabolism.</title>
        <authorList>
            <person name="Hidalgo-Ahumada C.A.P."/>
            <person name="Nobu M.K."/>
            <person name="Narihiro T."/>
            <person name="Tamaki H."/>
            <person name="Liu W.T."/>
            <person name="Kamagata Y."/>
            <person name="Stams A.J.M."/>
            <person name="Imachi H."/>
            <person name="Sousa D.Z."/>
        </authorList>
    </citation>
    <scope>NUCLEOTIDE SEQUENCE [LARGE SCALE GENOMIC DNA]</scope>
    <source>
        <strain evidence="2 3">HH</strain>
    </source>
</reference>
<dbReference type="InterPro" id="IPR036866">
    <property type="entry name" value="RibonucZ/Hydroxyglut_hydro"/>
</dbReference>
<dbReference type="PANTHER" id="PTHR47619">
    <property type="entry name" value="METALLO-HYDROLASE YYCJ-RELATED"/>
    <property type="match status" value="1"/>
</dbReference>
<evidence type="ECO:0000313" key="3">
    <source>
        <dbReference type="Proteomes" id="UP000298324"/>
    </source>
</evidence>
<dbReference type="EC" id="3.-.-.-" evidence="2"/>
<keyword evidence="3" id="KW-1185">Reference proteome</keyword>
<keyword evidence="2" id="KW-0378">Hydrolase</keyword>
<comment type="caution">
    <text evidence="2">The sequence shown here is derived from an EMBL/GenBank/DDBJ whole genome shotgun (WGS) entry which is preliminary data.</text>
</comment>
<dbReference type="InterPro" id="IPR052533">
    <property type="entry name" value="WalJ/YycJ-like"/>
</dbReference>
<dbReference type="PANTHER" id="PTHR47619:SF1">
    <property type="entry name" value="EXODEOXYRIBONUCLEASE WALJ"/>
    <property type="match status" value="1"/>
</dbReference>
<name>A0A4Y7R8V3_9FIRM</name>
<dbReference type="GO" id="GO:0016787">
    <property type="term" value="F:hydrolase activity"/>
    <property type="evidence" value="ECO:0007669"/>
    <property type="project" value="UniProtKB-KW"/>
</dbReference>
<dbReference type="SMART" id="SM00849">
    <property type="entry name" value="Lactamase_B"/>
    <property type="match status" value="1"/>
</dbReference>
<sequence length="266" mass="29889">MRFCTLSSCSYANCVVVQDQHTCILIDCGLRKRDTRPYLAAAGLSPGDVDAIILTHRHIDHVYGLNYFLKEKNVPIYSTIRVLHELNQSMHFTAPPRLNILSECSGQRIGTLGVIPFRLSHDVETIGFIIHGDGERLGFITDTGFVPESCLNAFRDLDYLYIESNHDLDMYKRSAKPGYVIRRNLGLTGHLSNEQCGRALQAMRRQNYKLVVLGHLSEEDNEPRLALDCAMKNLPQGTPLASAPSREPGLWSDNLIQLIKEKSPPE</sequence>
<gene>
    <name evidence="2" type="primary">yycJ</name>
    <name evidence="2" type="ORF">Psch_03833</name>
</gene>
<dbReference type="Gene3D" id="3.60.15.10">
    <property type="entry name" value="Ribonuclease Z/Hydroxyacylglutathione hydrolase-like"/>
    <property type="match status" value="1"/>
</dbReference>
<dbReference type="EMBL" id="QFGA01000003">
    <property type="protein sequence ID" value="TEB05070.1"/>
    <property type="molecule type" value="Genomic_DNA"/>
</dbReference>
<dbReference type="SUPFAM" id="SSF56281">
    <property type="entry name" value="Metallo-hydrolase/oxidoreductase"/>
    <property type="match status" value="1"/>
</dbReference>
<dbReference type="InterPro" id="IPR001279">
    <property type="entry name" value="Metallo-B-lactamas"/>
</dbReference>
<dbReference type="Pfam" id="PF12706">
    <property type="entry name" value="Lactamase_B_2"/>
    <property type="match status" value="1"/>
</dbReference>
<dbReference type="AlphaFoldDB" id="A0A4Y7R8V3"/>
<accession>A0A4Y7R8V3</accession>
<proteinExistence type="predicted"/>
<evidence type="ECO:0000313" key="2">
    <source>
        <dbReference type="EMBL" id="TEB05070.1"/>
    </source>
</evidence>
<evidence type="ECO:0000259" key="1">
    <source>
        <dbReference type="SMART" id="SM00849"/>
    </source>
</evidence>
<protein>
    <submittedName>
        <fullName evidence="2">Putative metallo-hydrolase YycJ</fullName>
        <ecNumber evidence="2">3.-.-.-</ecNumber>
    </submittedName>
</protein>
<dbReference type="RefSeq" id="WP_190259316.1">
    <property type="nucleotide sequence ID" value="NZ_QFGA01000003.1"/>
</dbReference>
<dbReference type="Proteomes" id="UP000298324">
    <property type="component" value="Unassembled WGS sequence"/>
</dbReference>
<feature type="domain" description="Metallo-beta-lactamase" evidence="1">
    <location>
        <begin position="11"/>
        <end position="190"/>
    </location>
</feature>
<organism evidence="2 3">
    <name type="scientific">Pelotomaculum schinkii</name>
    <dbReference type="NCBI Taxonomy" id="78350"/>
    <lineage>
        <taxon>Bacteria</taxon>
        <taxon>Bacillati</taxon>
        <taxon>Bacillota</taxon>
        <taxon>Clostridia</taxon>
        <taxon>Eubacteriales</taxon>
        <taxon>Desulfotomaculaceae</taxon>
        <taxon>Pelotomaculum</taxon>
    </lineage>
</organism>